<accession>A0AAD9D9X4</accession>
<dbReference type="GO" id="GO:0003690">
    <property type="term" value="F:double-stranded DNA binding"/>
    <property type="evidence" value="ECO:0007669"/>
    <property type="project" value="InterPro"/>
</dbReference>
<dbReference type="Pfam" id="PF03962">
    <property type="entry name" value="Mnd1"/>
    <property type="match status" value="1"/>
</dbReference>
<evidence type="ECO:0000256" key="2">
    <source>
        <dbReference type="ARBA" id="ARBA00005981"/>
    </source>
</evidence>
<keyword evidence="10" id="KW-1185">Reference proteome</keyword>
<keyword evidence="4 5" id="KW-0539">Nucleus</keyword>
<evidence type="ECO:0000256" key="5">
    <source>
        <dbReference type="PIRNR" id="PIRNR026991"/>
    </source>
</evidence>
<feature type="domain" description="Mnd1 HTH" evidence="7">
    <location>
        <begin position="20"/>
        <end position="75"/>
    </location>
</feature>
<dbReference type="AlphaFoldDB" id="A0AAD9D9X4"/>
<feature type="compositionally biased region" description="Basic and acidic residues" evidence="6">
    <location>
        <begin position="141"/>
        <end position="161"/>
    </location>
</feature>
<evidence type="ECO:0000256" key="4">
    <source>
        <dbReference type="ARBA" id="ARBA00023242"/>
    </source>
</evidence>
<sequence length="222" mass="24868">MSTKTKRMSAEEKRKVITGLYHTSKDVYTEKEIVSLATKAGVNANSIIDINQSLCDDNLVDTEKIGGSKYFWSFPAKADRMRQLEHEETVRKIEVLGKGIVEAEVKLADAKRGREEEEDGGNGDGAEEGEKPMTRAAKMARRSELAKSVAEKTAELDKLKENDPQAIADLEKELKLVTEAATRWTDNVFACQEYMVKKRGMVKKEVNKMIGITDAFDYPDSK</sequence>
<feature type="domain" description="Leucine zipper with capping helix" evidence="8">
    <location>
        <begin position="166"/>
        <end position="218"/>
    </location>
</feature>
<name>A0AAD9D9X4_9STRA</name>
<dbReference type="InterPro" id="IPR040661">
    <property type="entry name" value="LZ3wCH"/>
</dbReference>
<comment type="similarity">
    <text evidence="2 5">Belongs to the MND1 family.</text>
</comment>
<dbReference type="InterPro" id="IPR040453">
    <property type="entry name" value="Mnd1_HTH"/>
</dbReference>
<dbReference type="PIRSF" id="PIRSF026991">
    <property type="entry name" value="Mnd1"/>
    <property type="match status" value="1"/>
</dbReference>
<feature type="compositionally biased region" description="Acidic residues" evidence="6">
    <location>
        <begin position="116"/>
        <end position="127"/>
    </location>
</feature>
<organism evidence="9 10">
    <name type="scientific">Skeletonema marinoi</name>
    <dbReference type="NCBI Taxonomy" id="267567"/>
    <lineage>
        <taxon>Eukaryota</taxon>
        <taxon>Sar</taxon>
        <taxon>Stramenopiles</taxon>
        <taxon>Ochrophyta</taxon>
        <taxon>Bacillariophyta</taxon>
        <taxon>Coscinodiscophyceae</taxon>
        <taxon>Thalassiosirophycidae</taxon>
        <taxon>Thalassiosirales</taxon>
        <taxon>Skeletonemataceae</taxon>
        <taxon>Skeletonema</taxon>
        <taxon>Skeletonema marinoi-dohrnii complex</taxon>
    </lineage>
</organism>
<dbReference type="GO" id="GO:0005634">
    <property type="term" value="C:nucleus"/>
    <property type="evidence" value="ECO:0007669"/>
    <property type="project" value="UniProtKB-SubCell"/>
</dbReference>
<evidence type="ECO:0008006" key="11">
    <source>
        <dbReference type="Google" id="ProtNLM"/>
    </source>
</evidence>
<dbReference type="EMBL" id="JATAAI010000018">
    <property type="protein sequence ID" value="KAK1739527.1"/>
    <property type="molecule type" value="Genomic_DNA"/>
</dbReference>
<evidence type="ECO:0000259" key="8">
    <source>
        <dbReference type="Pfam" id="PF18517"/>
    </source>
</evidence>
<dbReference type="InterPro" id="IPR005647">
    <property type="entry name" value="Mnd1"/>
</dbReference>
<reference evidence="9" key="1">
    <citation type="submission" date="2023-06" db="EMBL/GenBank/DDBJ databases">
        <title>Survivors Of The Sea: Transcriptome response of Skeletonema marinoi to long-term dormancy.</title>
        <authorList>
            <person name="Pinder M.I.M."/>
            <person name="Kourtchenko O."/>
            <person name="Robertson E.K."/>
            <person name="Larsson T."/>
            <person name="Maumus F."/>
            <person name="Osuna-Cruz C.M."/>
            <person name="Vancaester E."/>
            <person name="Stenow R."/>
            <person name="Vandepoele K."/>
            <person name="Ploug H."/>
            <person name="Bruchert V."/>
            <person name="Godhe A."/>
            <person name="Topel M."/>
        </authorList>
    </citation>
    <scope>NUCLEOTIDE SEQUENCE</scope>
    <source>
        <strain evidence="9">R05AC</strain>
    </source>
</reference>
<dbReference type="GO" id="GO:0007131">
    <property type="term" value="P:reciprocal meiotic recombination"/>
    <property type="evidence" value="ECO:0007669"/>
    <property type="project" value="InterPro"/>
</dbReference>
<dbReference type="Pfam" id="PF18517">
    <property type="entry name" value="LZ3wCH"/>
    <property type="match status" value="1"/>
</dbReference>
<evidence type="ECO:0000256" key="6">
    <source>
        <dbReference type="SAM" id="MobiDB-lite"/>
    </source>
</evidence>
<evidence type="ECO:0000313" key="10">
    <source>
        <dbReference type="Proteomes" id="UP001224775"/>
    </source>
</evidence>
<evidence type="ECO:0000256" key="3">
    <source>
        <dbReference type="ARBA" id="ARBA00023054"/>
    </source>
</evidence>
<evidence type="ECO:0000256" key="1">
    <source>
        <dbReference type="ARBA" id="ARBA00004123"/>
    </source>
</evidence>
<comment type="caution">
    <text evidence="9">The sequence shown here is derived from an EMBL/GenBank/DDBJ whole genome shotgun (WGS) entry which is preliminary data.</text>
</comment>
<proteinExistence type="inferred from homology"/>
<dbReference type="Proteomes" id="UP001224775">
    <property type="component" value="Unassembled WGS sequence"/>
</dbReference>
<gene>
    <name evidence="9" type="ORF">QTG54_010070</name>
</gene>
<comment type="subcellular location">
    <subcellularLocation>
        <location evidence="1 5">Nucleus</location>
    </subcellularLocation>
</comment>
<protein>
    <recommendedName>
        <fullName evidence="11">Meiotic nuclear division protein 1 homolog</fullName>
    </recommendedName>
</protein>
<evidence type="ECO:0000313" key="9">
    <source>
        <dbReference type="EMBL" id="KAK1739527.1"/>
    </source>
</evidence>
<feature type="region of interest" description="Disordered" evidence="6">
    <location>
        <begin position="109"/>
        <end position="161"/>
    </location>
</feature>
<keyword evidence="3" id="KW-0175">Coiled coil</keyword>
<evidence type="ECO:0000259" key="7">
    <source>
        <dbReference type="Pfam" id="PF03962"/>
    </source>
</evidence>
<comment type="function">
    <text evidence="5">Required for proper homologous chromosome pairing and efficient cross-over and intragenic recombination during meiosis.</text>
</comment>